<comment type="function">
    <text evidence="9">Involved in the biosynthesis of the chorismate, which leads to the biosynthesis of aromatic amino acids. Catalyzes the reversible NADPH linked reduction of 3-dehydroshikimate (DHSA) to yield shikimate (SA).</text>
</comment>
<dbReference type="Gene3D" id="3.40.50.720">
    <property type="entry name" value="NAD(P)-binding Rossmann-like Domain"/>
    <property type="match status" value="1"/>
</dbReference>
<dbReference type="GO" id="GO:0009423">
    <property type="term" value="P:chorismate biosynthetic process"/>
    <property type="evidence" value="ECO:0007669"/>
    <property type="project" value="UniProtKB-UniRule"/>
</dbReference>
<evidence type="ECO:0000256" key="4">
    <source>
        <dbReference type="ARBA" id="ARBA00023002"/>
    </source>
</evidence>
<evidence type="ECO:0000259" key="11">
    <source>
        <dbReference type="Pfam" id="PF18317"/>
    </source>
</evidence>
<dbReference type="PANTHER" id="PTHR21089:SF1">
    <property type="entry name" value="BIFUNCTIONAL 3-DEHYDROQUINATE DEHYDRATASE_SHIKIMATE DEHYDROGENASE, CHLOROPLASTIC"/>
    <property type="match status" value="1"/>
</dbReference>
<dbReference type="FunFam" id="3.40.50.720:FF:000086">
    <property type="entry name" value="Quinate/shikimate dehydrogenase"/>
    <property type="match status" value="1"/>
</dbReference>
<feature type="binding site" evidence="9">
    <location>
        <position position="253"/>
    </location>
    <ligand>
        <name>NADP(+)</name>
        <dbReference type="ChEBI" id="CHEBI:58349"/>
    </ligand>
</feature>
<feature type="domain" description="SDH C-terminal" evidence="11">
    <location>
        <begin position="253"/>
        <end position="275"/>
    </location>
</feature>
<feature type="active site" description="Proton acceptor" evidence="9">
    <location>
        <position position="70"/>
    </location>
</feature>
<dbReference type="GO" id="GO:0004764">
    <property type="term" value="F:shikimate 3-dehydrogenase (NADP+) activity"/>
    <property type="evidence" value="ECO:0007669"/>
    <property type="project" value="UniProtKB-UniRule"/>
</dbReference>
<keyword evidence="5 9" id="KW-0057">Aromatic amino acid biosynthesis</keyword>
<keyword evidence="4 9" id="KW-0560">Oxidoreductase</keyword>
<evidence type="ECO:0000313" key="12">
    <source>
        <dbReference type="EMBL" id="OTP11804.1"/>
    </source>
</evidence>
<comment type="subunit">
    <text evidence="9">Homodimer.</text>
</comment>
<dbReference type="InterPro" id="IPR046346">
    <property type="entry name" value="Aminoacid_DH-like_N_sf"/>
</dbReference>
<dbReference type="Pfam" id="PF08501">
    <property type="entry name" value="Shikimate_dh_N"/>
    <property type="match status" value="1"/>
</dbReference>
<dbReference type="SUPFAM" id="SSF51735">
    <property type="entry name" value="NAD(P)-binding Rossmann-fold domains"/>
    <property type="match status" value="1"/>
</dbReference>
<evidence type="ECO:0000256" key="6">
    <source>
        <dbReference type="ARBA" id="ARBA00051639"/>
    </source>
</evidence>
<comment type="catalytic activity">
    <reaction evidence="7">
        <text>shikimate + NAD(+) = 3-dehydroshikimate + NADH + H(+)</text>
        <dbReference type="Rhea" id="RHEA:17741"/>
        <dbReference type="ChEBI" id="CHEBI:15378"/>
        <dbReference type="ChEBI" id="CHEBI:16630"/>
        <dbReference type="ChEBI" id="CHEBI:36208"/>
        <dbReference type="ChEBI" id="CHEBI:57540"/>
        <dbReference type="ChEBI" id="CHEBI:57945"/>
    </reaction>
</comment>
<evidence type="ECO:0000313" key="13">
    <source>
        <dbReference type="Proteomes" id="UP000194933"/>
    </source>
</evidence>
<dbReference type="UniPathway" id="UPA00053">
    <property type="reaction ID" value="UER00087"/>
</dbReference>
<dbReference type="HAMAP" id="MF_00222">
    <property type="entry name" value="Shikimate_DH_AroE"/>
    <property type="match status" value="1"/>
</dbReference>
<dbReference type="GO" id="GO:0030266">
    <property type="term" value="F:quinate 3-dehydrogenase (NAD+) activity"/>
    <property type="evidence" value="ECO:0007669"/>
    <property type="project" value="UniProtKB-EC"/>
</dbReference>
<feature type="domain" description="Shikimate dehydrogenase substrate binding N-terminal" evidence="10">
    <location>
        <begin position="11"/>
        <end position="93"/>
    </location>
</feature>
<comment type="caution">
    <text evidence="9">Lacks conserved residue(s) required for the propagation of feature annotation.</text>
</comment>
<dbReference type="EMBL" id="NGMO01000001">
    <property type="protein sequence ID" value="OTP11804.1"/>
    <property type="molecule type" value="Genomic_DNA"/>
</dbReference>
<comment type="similarity">
    <text evidence="9">Belongs to the shikimate dehydrogenase family.</text>
</comment>
<feature type="binding site" evidence="9">
    <location>
        <begin position="130"/>
        <end position="134"/>
    </location>
    <ligand>
        <name>NADP(+)</name>
        <dbReference type="ChEBI" id="CHEBI:58349"/>
    </ligand>
</feature>
<dbReference type="GO" id="GO:0050661">
    <property type="term" value="F:NADP binding"/>
    <property type="evidence" value="ECO:0007669"/>
    <property type="project" value="InterPro"/>
</dbReference>
<keyword evidence="13" id="KW-1185">Reference proteome</keyword>
<feature type="binding site" evidence="9">
    <location>
        <begin position="19"/>
        <end position="21"/>
    </location>
    <ligand>
        <name>shikimate</name>
        <dbReference type="ChEBI" id="CHEBI:36208"/>
    </ligand>
</feature>
<evidence type="ECO:0000256" key="7">
    <source>
        <dbReference type="ARBA" id="ARBA00052329"/>
    </source>
</evidence>
<keyword evidence="2 9" id="KW-0028">Amino-acid biosynthesis</keyword>
<dbReference type="InterPro" id="IPR022893">
    <property type="entry name" value="Shikimate_DH_fam"/>
</dbReference>
<dbReference type="FunFam" id="3.40.50.10860:FF:000004">
    <property type="entry name" value="Quinate/shikimate dehydrogenase"/>
    <property type="match status" value="1"/>
</dbReference>
<dbReference type="InterPro" id="IPR036291">
    <property type="entry name" value="NAD(P)-bd_dom_sf"/>
</dbReference>
<feature type="binding site" evidence="9">
    <location>
        <position position="260"/>
    </location>
    <ligand>
        <name>shikimate</name>
        <dbReference type="ChEBI" id="CHEBI:36208"/>
    </ligand>
</feature>
<dbReference type="AlphaFoldDB" id="A0A2C9XQV9"/>
<comment type="catalytic activity">
    <reaction evidence="6">
        <text>L-quinate + NAD(+) = 3-dehydroquinate + NADH + H(+)</text>
        <dbReference type="Rhea" id="RHEA:22364"/>
        <dbReference type="ChEBI" id="CHEBI:15378"/>
        <dbReference type="ChEBI" id="CHEBI:29751"/>
        <dbReference type="ChEBI" id="CHEBI:32364"/>
        <dbReference type="ChEBI" id="CHEBI:57540"/>
        <dbReference type="ChEBI" id="CHEBI:57945"/>
        <dbReference type="EC" id="1.1.1.24"/>
    </reaction>
</comment>
<dbReference type="GO" id="GO:0052734">
    <property type="term" value="F:shikimate 3-dehydrogenase (NAD+) activity"/>
    <property type="evidence" value="ECO:0007669"/>
    <property type="project" value="RHEA"/>
</dbReference>
<dbReference type="SUPFAM" id="SSF53223">
    <property type="entry name" value="Aminoacid dehydrogenase-like, N-terminal domain"/>
    <property type="match status" value="1"/>
</dbReference>
<sequence>MISGKTKLAGIFASPVTHSLSPKMHNTAFAKCGIDAVYLAFDVDQKNLLKAVEGIRTFHMLGVNLSMPNKTAVIPYLDGLSKEAELIGAVNTVVNQDNRLIGYNTDGMGFMRSVEEAGLTVKNKKLMVLGAGGAAKAIVVQAALDGGREVVIYKRKNDTFASVQAYFKNVAEQTNCSIHVYDYEDEVQMRKDSQSSDILVNATDIGMGNKKELTPIDKAMLHEKLVIFDLIYSPQETQLLKEARANGCESQNGLGMLLYQGAIAFELWTGQEMPVCEIRGMIDGSSTH</sequence>
<name>A0A2C9XQV9_9ENTE</name>
<dbReference type="GO" id="GO:0008652">
    <property type="term" value="P:amino acid biosynthetic process"/>
    <property type="evidence" value="ECO:0007669"/>
    <property type="project" value="UniProtKB-KW"/>
</dbReference>
<evidence type="ECO:0000259" key="10">
    <source>
        <dbReference type="Pfam" id="PF08501"/>
    </source>
</evidence>
<dbReference type="CDD" id="cd01065">
    <property type="entry name" value="NAD_bind_Shikimate_DH"/>
    <property type="match status" value="1"/>
</dbReference>
<evidence type="ECO:0000256" key="8">
    <source>
        <dbReference type="ARBA" id="ARBA00060613"/>
    </source>
</evidence>
<dbReference type="RefSeq" id="WP_086283042.1">
    <property type="nucleotide sequence ID" value="NZ_NGMO01000001.1"/>
</dbReference>
<gene>
    <name evidence="9" type="primary">aroE</name>
    <name evidence="12" type="ORF">A5844_000018</name>
</gene>
<reference evidence="12 13" key="1">
    <citation type="submission" date="2017-05" db="EMBL/GenBank/DDBJ databases">
        <title>The Genome Sequence of Enterococcus sp. 10A9_DIV0425.</title>
        <authorList>
            <consortium name="The Broad Institute Genomics Platform"/>
            <consortium name="The Broad Institute Genomic Center for Infectious Diseases"/>
            <person name="Earl A."/>
            <person name="Manson A."/>
            <person name="Schwartman J."/>
            <person name="Gilmore M."/>
            <person name="Abouelleil A."/>
            <person name="Cao P."/>
            <person name="Chapman S."/>
            <person name="Cusick C."/>
            <person name="Shea T."/>
            <person name="Young S."/>
            <person name="Neafsey D."/>
            <person name="Nusbaum C."/>
            <person name="Birren B."/>
        </authorList>
    </citation>
    <scope>NUCLEOTIDE SEQUENCE [LARGE SCALE GENOMIC DNA]</scope>
    <source>
        <strain evidence="12 13">10A9_DIV0425</strain>
    </source>
</reference>
<comment type="caution">
    <text evidence="12">The sequence shown here is derived from an EMBL/GenBank/DDBJ whole genome shotgun (WGS) entry which is preliminary data.</text>
</comment>
<protein>
    <recommendedName>
        <fullName evidence="9">Shikimate dehydrogenase (NADP(+))</fullName>
        <shortName evidence="9">SDH</shortName>
        <ecNumber evidence="9">1.1.1.25</ecNumber>
    </recommendedName>
</protein>
<dbReference type="Proteomes" id="UP000194933">
    <property type="component" value="Unassembled WGS sequence"/>
</dbReference>
<keyword evidence="3 9" id="KW-0521">NADP</keyword>
<feature type="binding site" evidence="9">
    <location>
        <position position="106"/>
    </location>
    <ligand>
        <name>shikimate</name>
        <dbReference type="ChEBI" id="CHEBI:36208"/>
    </ligand>
</feature>
<dbReference type="GO" id="GO:0009073">
    <property type="term" value="P:aromatic amino acid family biosynthetic process"/>
    <property type="evidence" value="ECO:0007669"/>
    <property type="project" value="UniProtKB-KW"/>
</dbReference>
<dbReference type="InterPro" id="IPR011342">
    <property type="entry name" value="Shikimate_DH"/>
</dbReference>
<evidence type="ECO:0000256" key="5">
    <source>
        <dbReference type="ARBA" id="ARBA00023141"/>
    </source>
</evidence>
<evidence type="ECO:0000256" key="2">
    <source>
        <dbReference type="ARBA" id="ARBA00022605"/>
    </source>
</evidence>
<feature type="binding site" evidence="9">
    <location>
        <position position="66"/>
    </location>
    <ligand>
        <name>shikimate</name>
        <dbReference type="ChEBI" id="CHEBI:36208"/>
    </ligand>
</feature>
<feature type="binding site" evidence="9">
    <location>
        <position position="91"/>
    </location>
    <ligand>
        <name>shikimate</name>
        <dbReference type="ChEBI" id="CHEBI:36208"/>
    </ligand>
</feature>
<dbReference type="NCBIfam" id="TIGR00507">
    <property type="entry name" value="aroE"/>
    <property type="match status" value="1"/>
</dbReference>
<dbReference type="Gene3D" id="3.40.50.10860">
    <property type="entry name" value="Leucine Dehydrogenase, chain A, domain 1"/>
    <property type="match status" value="1"/>
</dbReference>
<feature type="binding site" evidence="9">
    <location>
        <position position="230"/>
    </location>
    <ligand>
        <name>NADP(+)</name>
        <dbReference type="ChEBI" id="CHEBI:58349"/>
    </ligand>
</feature>
<comment type="pathway">
    <text evidence="8">Aromatic compound metabolism; 3,4-dihydroxybenzoate biosynthesis; 3-dehydroquinate from D-quinate (NAD(+) route).</text>
</comment>
<proteinExistence type="inferred from homology"/>
<dbReference type="STRING" id="1987383.A5844_000018"/>
<dbReference type="EC" id="1.1.1.25" evidence="9"/>
<comment type="pathway">
    <text evidence="1 9">Metabolic intermediate biosynthesis; chorismate biosynthesis; chorismate from D-erythrose 4-phosphate and phosphoenolpyruvate: step 4/7.</text>
</comment>
<dbReference type="Pfam" id="PF18317">
    <property type="entry name" value="SDH_C"/>
    <property type="match status" value="1"/>
</dbReference>
<dbReference type="NCBIfam" id="NF001319">
    <property type="entry name" value="PRK00258.3-3"/>
    <property type="match status" value="1"/>
</dbReference>
<evidence type="ECO:0000256" key="1">
    <source>
        <dbReference type="ARBA" id="ARBA00004871"/>
    </source>
</evidence>
<dbReference type="InterPro" id="IPR013708">
    <property type="entry name" value="Shikimate_DH-bd_N"/>
</dbReference>
<evidence type="ECO:0000256" key="3">
    <source>
        <dbReference type="ARBA" id="ARBA00022857"/>
    </source>
</evidence>
<dbReference type="PANTHER" id="PTHR21089">
    <property type="entry name" value="SHIKIMATE DEHYDROGENASE"/>
    <property type="match status" value="1"/>
</dbReference>
<dbReference type="GO" id="GO:0019632">
    <property type="term" value="P:shikimate metabolic process"/>
    <property type="evidence" value="ECO:0007669"/>
    <property type="project" value="InterPro"/>
</dbReference>
<dbReference type="InterPro" id="IPR041121">
    <property type="entry name" value="SDH_C"/>
</dbReference>
<organism evidence="12 13">
    <name type="scientific">Candidatus Enterococcus wittei</name>
    <dbReference type="NCBI Taxonomy" id="1987383"/>
    <lineage>
        <taxon>Bacteria</taxon>
        <taxon>Bacillati</taxon>
        <taxon>Bacillota</taxon>
        <taxon>Bacilli</taxon>
        <taxon>Lactobacillales</taxon>
        <taxon>Enterococcaceae</taxon>
        <taxon>Enterococcus</taxon>
    </lineage>
</organism>
<feature type="binding site" evidence="9">
    <location>
        <position position="232"/>
    </location>
    <ligand>
        <name>shikimate</name>
        <dbReference type="ChEBI" id="CHEBI:36208"/>
    </ligand>
</feature>
<comment type="catalytic activity">
    <reaction evidence="9">
        <text>shikimate + NADP(+) = 3-dehydroshikimate + NADPH + H(+)</text>
        <dbReference type="Rhea" id="RHEA:17737"/>
        <dbReference type="ChEBI" id="CHEBI:15378"/>
        <dbReference type="ChEBI" id="CHEBI:16630"/>
        <dbReference type="ChEBI" id="CHEBI:36208"/>
        <dbReference type="ChEBI" id="CHEBI:57783"/>
        <dbReference type="ChEBI" id="CHEBI:58349"/>
        <dbReference type="EC" id="1.1.1.25"/>
    </reaction>
</comment>
<evidence type="ECO:0000256" key="9">
    <source>
        <dbReference type="HAMAP-Rule" id="MF_00222"/>
    </source>
</evidence>
<accession>A0A2C9XQV9</accession>